<protein>
    <submittedName>
        <fullName evidence="1">Uncharacterized protein</fullName>
    </submittedName>
</protein>
<comment type="caution">
    <text evidence="1">The sequence shown here is derived from an EMBL/GenBank/DDBJ whole genome shotgun (WGS) entry which is preliminary data.</text>
</comment>
<accession>A0AAV5FK94</accession>
<reference evidence="1" key="2">
    <citation type="submission" date="2021-12" db="EMBL/GenBank/DDBJ databases">
        <title>Resequencing data analysis of finger millet.</title>
        <authorList>
            <person name="Hatakeyama M."/>
            <person name="Aluri S."/>
            <person name="Balachadran M.T."/>
            <person name="Sivarajan S.R."/>
            <person name="Poveda L."/>
            <person name="Shimizu-Inatsugi R."/>
            <person name="Schlapbach R."/>
            <person name="Sreeman S.M."/>
            <person name="Shimizu K.K."/>
        </authorList>
    </citation>
    <scope>NUCLEOTIDE SEQUENCE</scope>
</reference>
<keyword evidence="2" id="KW-1185">Reference proteome</keyword>
<organism evidence="1 2">
    <name type="scientific">Eleusine coracana subsp. coracana</name>
    <dbReference type="NCBI Taxonomy" id="191504"/>
    <lineage>
        <taxon>Eukaryota</taxon>
        <taxon>Viridiplantae</taxon>
        <taxon>Streptophyta</taxon>
        <taxon>Embryophyta</taxon>
        <taxon>Tracheophyta</taxon>
        <taxon>Spermatophyta</taxon>
        <taxon>Magnoliopsida</taxon>
        <taxon>Liliopsida</taxon>
        <taxon>Poales</taxon>
        <taxon>Poaceae</taxon>
        <taxon>PACMAD clade</taxon>
        <taxon>Chloridoideae</taxon>
        <taxon>Cynodonteae</taxon>
        <taxon>Eleusininae</taxon>
        <taxon>Eleusine</taxon>
    </lineage>
</organism>
<proteinExistence type="predicted"/>
<name>A0AAV5FK94_ELECO</name>
<dbReference type="Proteomes" id="UP001054889">
    <property type="component" value="Unassembled WGS sequence"/>
</dbReference>
<reference evidence="1" key="1">
    <citation type="journal article" date="2018" name="DNA Res.">
        <title>Multiple hybrid de novo genome assembly of finger millet, an orphan allotetraploid crop.</title>
        <authorList>
            <person name="Hatakeyama M."/>
            <person name="Aluri S."/>
            <person name="Balachadran M.T."/>
            <person name="Sivarajan S.R."/>
            <person name="Patrignani A."/>
            <person name="Gruter S."/>
            <person name="Poveda L."/>
            <person name="Shimizu-Inatsugi R."/>
            <person name="Baeten J."/>
            <person name="Francoijs K.J."/>
            <person name="Nataraja K.N."/>
            <person name="Reddy Y.A.N."/>
            <person name="Phadnis S."/>
            <person name="Ravikumar R.L."/>
            <person name="Schlapbach R."/>
            <person name="Sreeman S.M."/>
            <person name="Shimizu K.K."/>
        </authorList>
    </citation>
    <scope>NUCLEOTIDE SEQUENCE</scope>
</reference>
<dbReference type="AlphaFoldDB" id="A0AAV5FK94"/>
<sequence length="74" mass="8631">MFGVPFQYTLSRILLARLEYLRETFQIKEGDFLTFDALFLRRMAQPYDKTGSGGKKTLLTEEDLQNMAQDAMEM</sequence>
<evidence type="ECO:0000313" key="1">
    <source>
        <dbReference type="EMBL" id="GJN36074.1"/>
    </source>
</evidence>
<gene>
    <name evidence="1" type="primary">gb24910</name>
    <name evidence="1" type="ORF">PR202_gb24910</name>
</gene>
<evidence type="ECO:0000313" key="2">
    <source>
        <dbReference type="Proteomes" id="UP001054889"/>
    </source>
</evidence>
<dbReference type="EMBL" id="BQKI01000088">
    <property type="protein sequence ID" value="GJN36074.1"/>
    <property type="molecule type" value="Genomic_DNA"/>
</dbReference>